<evidence type="ECO:0008006" key="2">
    <source>
        <dbReference type="Google" id="ProtNLM"/>
    </source>
</evidence>
<gene>
    <name evidence="1" type="ORF">DEO68_06700</name>
</gene>
<protein>
    <recommendedName>
        <fullName evidence="2">FeS cluster biogenesis domain-containing protein</fullName>
    </recommendedName>
</protein>
<reference evidence="1" key="1">
    <citation type="journal article" date="2018" name="Nat. Biotechnol.">
        <title>A standardized bacterial taxonomy based on genome phylogeny substantially revises the tree of life.</title>
        <authorList>
            <person name="Parks D.H."/>
            <person name="Chuvochina M."/>
            <person name="Waite D.W."/>
            <person name="Rinke C."/>
            <person name="Skarshewski A."/>
            <person name="Chaumeil P.A."/>
            <person name="Hugenholtz P."/>
        </authorList>
    </citation>
    <scope>NUCLEOTIDE SEQUENCE [LARGE SCALE GENOMIC DNA]</scope>
    <source>
        <strain evidence="1">UBA11284</strain>
    </source>
</reference>
<dbReference type="AlphaFoldDB" id="A0A3D0KEZ6"/>
<sequence length="97" mass="10559">MNHVIDIDSNAVDFIKQQGGVVTVRLSPRYGCCGGLANLAVAEAHHPGDTQHYQHHIQDSVSIYIDPDLANQGLRIGVEGWWKLRHLYVDGAALSAG</sequence>
<name>A0A3D0KEZ6_9GAMM</name>
<organism evidence="1">
    <name type="scientific">Halomonas campaniensis</name>
    <dbReference type="NCBI Taxonomy" id="213554"/>
    <lineage>
        <taxon>Bacteria</taxon>
        <taxon>Pseudomonadati</taxon>
        <taxon>Pseudomonadota</taxon>
        <taxon>Gammaproteobacteria</taxon>
        <taxon>Oceanospirillales</taxon>
        <taxon>Halomonadaceae</taxon>
        <taxon>Halomonas</taxon>
    </lineage>
</organism>
<accession>A0A3D0KEZ6</accession>
<dbReference type="NCBIfam" id="NF041239">
    <property type="entry name" value="Moor_selen_rel"/>
    <property type="match status" value="1"/>
</dbReference>
<proteinExistence type="predicted"/>
<dbReference type="InterPro" id="IPR049744">
    <property type="entry name" value="CC/Se_fam"/>
</dbReference>
<dbReference type="EMBL" id="DOTR01000033">
    <property type="protein sequence ID" value="HCA01860.1"/>
    <property type="molecule type" value="Genomic_DNA"/>
</dbReference>
<comment type="caution">
    <text evidence="1">The sequence shown here is derived from an EMBL/GenBank/DDBJ whole genome shotgun (WGS) entry which is preliminary data.</text>
</comment>
<evidence type="ECO:0000313" key="1">
    <source>
        <dbReference type="EMBL" id="HCA01860.1"/>
    </source>
</evidence>